<keyword evidence="6" id="KW-0175">Coiled coil</keyword>
<evidence type="ECO:0000313" key="10">
    <source>
        <dbReference type="EMBL" id="SDX47611.1"/>
    </source>
</evidence>
<feature type="domain" description="ABC3 transporter permease C-terminal" evidence="8">
    <location>
        <begin position="943"/>
        <end position="1051"/>
    </location>
</feature>
<evidence type="ECO:0000256" key="1">
    <source>
        <dbReference type="ARBA" id="ARBA00004651"/>
    </source>
</evidence>
<feature type="transmembrane region" description="Helical" evidence="7">
    <location>
        <begin position="20"/>
        <end position="40"/>
    </location>
</feature>
<dbReference type="InterPro" id="IPR038766">
    <property type="entry name" value="Membrane_comp_ABC_pdt"/>
</dbReference>
<evidence type="ECO:0000256" key="6">
    <source>
        <dbReference type="SAM" id="Coils"/>
    </source>
</evidence>
<feature type="transmembrane region" description="Helical" evidence="7">
    <location>
        <begin position="592"/>
        <end position="622"/>
    </location>
</feature>
<gene>
    <name evidence="10" type="ORF">SAMN05660923_02378</name>
</gene>
<reference evidence="10 11" key="1">
    <citation type="submission" date="2016-10" db="EMBL/GenBank/DDBJ databases">
        <authorList>
            <person name="de Groot N.N."/>
        </authorList>
    </citation>
    <scope>NUCLEOTIDE SEQUENCE [LARGE SCALE GENOMIC DNA]</scope>
    <source>
        <strain evidence="10 11">DSM 23310</strain>
    </source>
</reference>
<evidence type="ECO:0000256" key="4">
    <source>
        <dbReference type="ARBA" id="ARBA00022989"/>
    </source>
</evidence>
<feature type="transmembrane region" description="Helical" evidence="7">
    <location>
        <begin position="550"/>
        <end position="571"/>
    </location>
</feature>
<keyword evidence="5 7" id="KW-0472">Membrane</keyword>
<comment type="subcellular location">
    <subcellularLocation>
        <location evidence="1">Cell membrane</location>
        <topology evidence="1">Multi-pass membrane protein</topology>
    </subcellularLocation>
</comment>
<dbReference type="Pfam" id="PF12704">
    <property type="entry name" value="MacB_PCD"/>
    <property type="match status" value="1"/>
</dbReference>
<keyword evidence="4 7" id="KW-1133">Transmembrane helix</keyword>
<feature type="transmembrane region" description="Helical" evidence="7">
    <location>
        <begin position="716"/>
        <end position="736"/>
    </location>
</feature>
<protein>
    <submittedName>
        <fullName evidence="10">Putative ABC transport system permease protein</fullName>
    </submittedName>
</protein>
<evidence type="ECO:0000256" key="7">
    <source>
        <dbReference type="SAM" id="Phobius"/>
    </source>
</evidence>
<evidence type="ECO:0000256" key="5">
    <source>
        <dbReference type="ARBA" id="ARBA00023136"/>
    </source>
</evidence>
<evidence type="ECO:0000259" key="8">
    <source>
        <dbReference type="Pfam" id="PF02687"/>
    </source>
</evidence>
<dbReference type="RefSeq" id="WP_093753962.1">
    <property type="nucleotide sequence ID" value="NZ_FNNG01000011.1"/>
</dbReference>
<feature type="domain" description="ABC3 transporter permease C-terminal" evidence="8">
    <location>
        <begin position="550"/>
        <end position="662"/>
    </location>
</feature>
<feature type="domain" description="MacB-like periplasmic core" evidence="9">
    <location>
        <begin position="28"/>
        <end position="223"/>
    </location>
</feature>
<feature type="transmembrane region" description="Helical" evidence="7">
    <location>
        <begin position="1034"/>
        <end position="1054"/>
    </location>
</feature>
<dbReference type="InterPro" id="IPR025857">
    <property type="entry name" value="MacB_PCD"/>
</dbReference>
<dbReference type="OrthoDB" id="5137249at2"/>
<dbReference type="InterPro" id="IPR003838">
    <property type="entry name" value="ABC3_permease_C"/>
</dbReference>
<keyword evidence="11" id="KW-1185">Reference proteome</keyword>
<organism evidence="10 11">
    <name type="scientific">Tepidimicrobium xylanilyticum</name>
    <dbReference type="NCBI Taxonomy" id="1123352"/>
    <lineage>
        <taxon>Bacteria</taxon>
        <taxon>Bacillati</taxon>
        <taxon>Bacillota</taxon>
        <taxon>Tissierellia</taxon>
        <taxon>Tissierellales</taxon>
        <taxon>Tepidimicrobiaceae</taxon>
        <taxon>Tepidimicrobium</taxon>
    </lineage>
</organism>
<dbReference type="PANTHER" id="PTHR30287:SF1">
    <property type="entry name" value="INNER MEMBRANE PROTEIN"/>
    <property type="match status" value="1"/>
</dbReference>
<dbReference type="Proteomes" id="UP000198828">
    <property type="component" value="Unassembled WGS sequence"/>
</dbReference>
<dbReference type="PANTHER" id="PTHR30287">
    <property type="entry name" value="MEMBRANE COMPONENT OF PREDICTED ABC SUPERFAMILY METABOLITE UPTAKE TRANSPORTER"/>
    <property type="match status" value="1"/>
</dbReference>
<dbReference type="GO" id="GO:0005886">
    <property type="term" value="C:plasma membrane"/>
    <property type="evidence" value="ECO:0007669"/>
    <property type="project" value="UniProtKB-SubCell"/>
</dbReference>
<dbReference type="EMBL" id="FNNG01000011">
    <property type="protein sequence ID" value="SDX47611.1"/>
    <property type="molecule type" value="Genomic_DNA"/>
</dbReference>
<feature type="transmembrane region" description="Helical" evidence="7">
    <location>
        <begin position="992"/>
        <end position="1014"/>
    </location>
</feature>
<name>A0A1H3C0P1_9FIRM</name>
<sequence>MVVMKDPLLKDIARDIKKSLGRFLSITAIIALGVTFFTGVKIAPEDMKKTADKYYDDYNLMDIRIVSTLGLTEDDLKEVEKVEGIDKVIGSYTIDVLAKFDEQEVVLRVHQLPEENGINNIRLIEGRLPEKPWECVIEKGKIGELIVPIGSTIRLESGQEEPLSDYLEYKEFKVVGLVQSPYYLSFQKGSSNIGTGQVKTFIMIPKENFKLDYYTDIYLTVKGAKELNSYDDEYFNIIDPITAQLEEIAKEREVIRYEEIIQEAKEDLEKGKREYFDKKEEVERELADALKGIEDGKEEIAKGERELENREREFYKTIREGKAKLDNAERNLQKGEEEYNLALRTFEENKKLAEEEFKKAEEEIKKGEKGIVELENSITQINMALENLLLPEKEKEKLTVELQTLTKTLEETKESVEIGKREMELKRLELTKGEKELAKTKEWLDSTRKAIEDERQKLIEGERTGLLEIEKARKDLEKAKEEIQKGEKEYIEAKEEVERELGKAWKEIEDAEEEIEDIEKGKWYVLDRNSHYSYVDYGGAADRIDALSQVFPVFFALVSALVCLTTMTRMVDEQRVNIGTLKALGYGKGPIALKYILYALFATLLGCIIGIAIGFTLFPTVIFNAYGIMYMLPPVELHFNPILALSTSLIAIGLTTFTAYISCSNELKETTAALLRPRAPKAGKRILLEKIPLIWNRFNFSWKVTIRNIFRYKRRFFMTVFGVAGCTALILAAFGIRDSIRTVVDRQFGELFTYDIAIGLSFESTEYLEDERILGYELLYKEMGEISFNSTTKDITIIVPEDIDSISRFINLRNRKDKTTIPIPEKGVVITEQVSRSLGIKVGDEIVFRNSENDEERVKIQGIAENYIGNYIYLTKEYYEEIFSEKVKYNEAIGEIKEKTRKFQDKLSKDLLSKEGIYNVSFNTTIKEDFDDTIWSLSYVVLVMIFSAGALAFVVLYNLTNVNISERIREIATIKVLGFYDREVSAYIYRENIILTILGTLAGLVIGIFLHRYIMTTVEMDNLMFGLELEFRSYIISIVLTLGFAALVNMAMYCKLKNVKMVESLKSID</sequence>
<accession>A0A1H3C0P1</accession>
<feature type="transmembrane region" description="Helical" evidence="7">
    <location>
        <begin position="934"/>
        <end position="959"/>
    </location>
</feature>
<dbReference type="Pfam" id="PF02687">
    <property type="entry name" value="FtsX"/>
    <property type="match status" value="2"/>
</dbReference>
<evidence type="ECO:0000313" key="11">
    <source>
        <dbReference type="Proteomes" id="UP000198828"/>
    </source>
</evidence>
<evidence type="ECO:0000256" key="3">
    <source>
        <dbReference type="ARBA" id="ARBA00022692"/>
    </source>
</evidence>
<feature type="coiled-coil region" evidence="6">
    <location>
        <begin position="462"/>
        <end position="514"/>
    </location>
</feature>
<dbReference type="AlphaFoldDB" id="A0A1H3C0P1"/>
<feature type="transmembrane region" description="Helical" evidence="7">
    <location>
        <begin position="642"/>
        <end position="661"/>
    </location>
</feature>
<evidence type="ECO:0000256" key="2">
    <source>
        <dbReference type="ARBA" id="ARBA00022475"/>
    </source>
</evidence>
<keyword evidence="3 7" id="KW-0812">Transmembrane</keyword>
<proteinExistence type="predicted"/>
<feature type="coiled-coil region" evidence="6">
    <location>
        <begin position="254"/>
        <end position="422"/>
    </location>
</feature>
<keyword evidence="2" id="KW-1003">Cell membrane</keyword>
<evidence type="ECO:0000259" key="9">
    <source>
        <dbReference type="Pfam" id="PF12704"/>
    </source>
</evidence>